<reference evidence="9 10" key="1">
    <citation type="journal article" date="2022" name="Nat. Plants">
        <title>Genomes of leafy and leafless Platanthera orchids illuminate the evolution of mycoheterotrophy.</title>
        <authorList>
            <person name="Li M.H."/>
            <person name="Liu K.W."/>
            <person name="Li Z."/>
            <person name="Lu H.C."/>
            <person name="Ye Q.L."/>
            <person name="Zhang D."/>
            <person name="Wang J.Y."/>
            <person name="Li Y.F."/>
            <person name="Zhong Z.M."/>
            <person name="Liu X."/>
            <person name="Yu X."/>
            <person name="Liu D.K."/>
            <person name="Tu X.D."/>
            <person name="Liu B."/>
            <person name="Hao Y."/>
            <person name="Liao X.Y."/>
            <person name="Jiang Y.T."/>
            <person name="Sun W.H."/>
            <person name="Chen J."/>
            <person name="Chen Y.Q."/>
            <person name="Ai Y."/>
            <person name="Zhai J.W."/>
            <person name="Wu S.S."/>
            <person name="Zhou Z."/>
            <person name="Hsiao Y.Y."/>
            <person name="Wu W.L."/>
            <person name="Chen Y.Y."/>
            <person name="Lin Y.F."/>
            <person name="Hsu J.L."/>
            <person name="Li C.Y."/>
            <person name="Wang Z.W."/>
            <person name="Zhao X."/>
            <person name="Zhong W.Y."/>
            <person name="Ma X.K."/>
            <person name="Ma L."/>
            <person name="Huang J."/>
            <person name="Chen G.Z."/>
            <person name="Huang M.Z."/>
            <person name="Huang L."/>
            <person name="Peng D.H."/>
            <person name="Luo Y.B."/>
            <person name="Zou S.Q."/>
            <person name="Chen S.P."/>
            <person name="Lan S."/>
            <person name="Tsai W.C."/>
            <person name="Van de Peer Y."/>
            <person name="Liu Z.J."/>
        </authorList>
    </citation>
    <scope>NUCLEOTIDE SEQUENCE [LARGE SCALE GENOMIC DNA]</scope>
    <source>
        <strain evidence="9">Lor287</strain>
    </source>
</reference>
<comment type="caution">
    <text evidence="9">The sequence shown here is derived from an EMBL/GenBank/DDBJ whole genome shotgun (WGS) entry which is preliminary data.</text>
</comment>
<evidence type="ECO:0000256" key="2">
    <source>
        <dbReference type="ARBA" id="ARBA00022737"/>
    </source>
</evidence>
<dbReference type="InterPro" id="IPR003657">
    <property type="entry name" value="WRKY_dom"/>
</dbReference>
<feature type="compositionally biased region" description="Basic and acidic residues" evidence="7">
    <location>
        <begin position="304"/>
        <end position="316"/>
    </location>
</feature>
<dbReference type="EMBL" id="JBBWWQ010000016">
    <property type="protein sequence ID" value="KAK8926188.1"/>
    <property type="molecule type" value="Genomic_DNA"/>
</dbReference>
<evidence type="ECO:0000256" key="7">
    <source>
        <dbReference type="SAM" id="MobiDB-lite"/>
    </source>
</evidence>
<keyword evidence="6" id="KW-0539">Nucleus</keyword>
<keyword evidence="5" id="KW-0804">Transcription</keyword>
<dbReference type="Gene3D" id="2.20.25.80">
    <property type="entry name" value="WRKY domain"/>
    <property type="match status" value="2"/>
</dbReference>
<dbReference type="FunFam" id="2.20.25.80:FF:000006">
    <property type="entry name" value="WRKY transcription factor"/>
    <property type="match status" value="1"/>
</dbReference>
<feature type="region of interest" description="Disordered" evidence="7">
    <location>
        <begin position="191"/>
        <end position="226"/>
    </location>
</feature>
<dbReference type="GO" id="GO:0005634">
    <property type="term" value="C:nucleus"/>
    <property type="evidence" value="ECO:0007669"/>
    <property type="project" value="UniProtKB-SubCell"/>
</dbReference>
<keyword evidence="10" id="KW-1185">Reference proteome</keyword>
<organism evidence="9 10">
    <name type="scientific">Platanthera zijinensis</name>
    <dbReference type="NCBI Taxonomy" id="2320716"/>
    <lineage>
        <taxon>Eukaryota</taxon>
        <taxon>Viridiplantae</taxon>
        <taxon>Streptophyta</taxon>
        <taxon>Embryophyta</taxon>
        <taxon>Tracheophyta</taxon>
        <taxon>Spermatophyta</taxon>
        <taxon>Magnoliopsida</taxon>
        <taxon>Liliopsida</taxon>
        <taxon>Asparagales</taxon>
        <taxon>Orchidaceae</taxon>
        <taxon>Orchidoideae</taxon>
        <taxon>Orchideae</taxon>
        <taxon>Orchidinae</taxon>
        <taxon>Platanthera</taxon>
    </lineage>
</organism>
<feature type="region of interest" description="Disordered" evidence="7">
    <location>
        <begin position="255"/>
        <end position="316"/>
    </location>
</feature>
<evidence type="ECO:0000313" key="10">
    <source>
        <dbReference type="Proteomes" id="UP001418222"/>
    </source>
</evidence>
<accession>A0AAP0FYU1</accession>
<feature type="region of interest" description="Disordered" evidence="7">
    <location>
        <begin position="147"/>
        <end position="178"/>
    </location>
</feature>
<name>A0AAP0FYU1_9ASPA</name>
<dbReference type="PANTHER" id="PTHR31221:SF1">
    <property type="entry name" value="WRKY TRANSCRIPTION FACTOR 33-RELATED"/>
    <property type="match status" value="1"/>
</dbReference>
<gene>
    <name evidence="9" type="primary">WRKY33</name>
    <name evidence="9" type="ORF">KSP39_PZI018561</name>
</gene>
<feature type="region of interest" description="Disordered" evidence="7">
    <location>
        <begin position="467"/>
        <end position="489"/>
    </location>
</feature>
<dbReference type="FunFam" id="2.20.25.80:FF:000001">
    <property type="entry name" value="WRKY transcription factor 33"/>
    <property type="match status" value="1"/>
</dbReference>
<keyword evidence="4" id="KW-0238">DNA-binding</keyword>
<proteinExistence type="predicted"/>
<dbReference type="InterPro" id="IPR036576">
    <property type="entry name" value="WRKY_dom_sf"/>
</dbReference>
<feature type="compositionally biased region" description="Polar residues" evidence="7">
    <location>
        <begin position="270"/>
        <end position="296"/>
    </location>
</feature>
<feature type="compositionally biased region" description="Basic residues" evidence="7">
    <location>
        <begin position="258"/>
        <end position="269"/>
    </location>
</feature>
<evidence type="ECO:0000256" key="6">
    <source>
        <dbReference type="ARBA" id="ARBA00023242"/>
    </source>
</evidence>
<evidence type="ECO:0000256" key="3">
    <source>
        <dbReference type="ARBA" id="ARBA00023015"/>
    </source>
</evidence>
<sequence length="531" mass="58446">MITPPSGSFLTPANSRPILPFASSSSMTANFLRAAGDSAAEERSTFPSSNGLVKSTPSISSLFQISAPISPSSFLSFSGGLSPGSLLNSPMLFSPSHILSSPTTGNFPSQSLNWRGNGSTTNYHQELREDGKSSLYSNFSFHPPSAPFMSSEDHQPWSNNYQLPTQTNLSESNPTAQPNTIQAAEYSNSYSNMVSSPSLRDQRRSDDGYNWRKYGQKQVKGSDNPRSYYKCTHPSCPSKKKVERSVDGHITEIIYKGTHNHPKPQHTRRNSSSSSFHTLNNEGMDSITSTDNSSLSFVGEDPDMNSRGDDDEPDAKRWRMDCERDGISFSASRMVREPKVVVQTTSDIDILDDGYRWRKYGQKVVKGNPNPRSYYKCTTSTCPVRKHVERASTDLRAVITTYEGKHNHDVPAPRGSGGLLVNNTNTINNGGGGGYSSPSGFAVVTRPSVASHPSQLLPSSFFPINGGLDHHNNNQPYNNNNDNNNTGFSSRFESSLYGSSHELYQSQREGLFSLKAKDEPRDDFFFDSLLS</sequence>
<feature type="compositionally biased region" description="Low complexity" evidence="7">
    <location>
        <begin position="473"/>
        <end position="485"/>
    </location>
</feature>
<dbReference type="Proteomes" id="UP001418222">
    <property type="component" value="Unassembled WGS sequence"/>
</dbReference>
<keyword evidence="2" id="KW-0677">Repeat</keyword>
<comment type="subcellular location">
    <subcellularLocation>
        <location evidence="1">Nucleus</location>
    </subcellularLocation>
</comment>
<dbReference type="PANTHER" id="PTHR31221">
    <property type="entry name" value="WRKY TRANSCRIPTION FACTOR PROTEIN 1-RELATED"/>
    <property type="match status" value="1"/>
</dbReference>
<evidence type="ECO:0000313" key="9">
    <source>
        <dbReference type="EMBL" id="KAK8926188.1"/>
    </source>
</evidence>
<protein>
    <submittedName>
        <fullName evidence="9">WRKY transcription factor 33</fullName>
    </submittedName>
</protein>
<evidence type="ECO:0000256" key="4">
    <source>
        <dbReference type="ARBA" id="ARBA00023125"/>
    </source>
</evidence>
<dbReference type="InterPro" id="IPR044810">
    <property type="entry name" value="WRKY_plant"/>
</dbReference>
<dbReference type="Pfam" id="PF03106">
    <property type="entry name" value="WRKY"/>
    <property type="match status" value="2"/>
</dbReference>
<dbReference type="GO" id="GO:0003700">
    <property type="term" value="F:DNA-binding transcription factor activity"/>
    <property type="evidence" value="ECO:0007669"/>
    <property type="project" value="InterPro"/>
</dbReference>
<keyword evidence="3" id="KW-0805">Transcription regulation</keyword>
<dbReference type="PROSITE" id="PS50811">
    <property type="entry name" value="WRKY"/>
    <property type="match status" value="2"/>
</dbReference>
<dbReference type="SMART" id="SM00774">
    <property type="entry name" value="WRKY"/>
    <property type="match status" value="2"/>
</dbReference>
<dbReference type="GO" id="GO:0043565">
    <property type="term" value="F:sequence-specific DNA binding"/>
    <property type="evidence" value="ECO:0007669"/>
    <property type="project" value="InterPro"/>
</dbReference>
<evidence type="ECO:0000256" key="1">
    <source>
        <dbReference type="ARBA" id="ARBA00004123"/>
    </source>
</evidence>
<evidence type="ECO:0000256" key="5">
    <source>
        <dbReference type="ARBA" id="ARBA00023163"/>
    </source>
</evidence>
<dbReference type="SUPFAM" id="SSF118290">
    <property type="entry name" value="WRKY DNA-binding domain"/>
    <property type="match status" value="2"/>
</dbReference>
<evidence type="ECO:0000259" key="8">
    <source>
        <dbReference type="PROSITE" id="PS50811"/>
    </source>
</evidence>
<feature type="compositionally biased region" description="Polar residues" evidence="7">
    <location>
        <begin position="156"/>
        <end position="178"/>
    </location>
</feature>
<feature type="domain" description="WRKY" evidence="8">
    <location>
        <begin position="346"/>
        <end position="411"/>
    </location>
</feature>
<feature type="domain" description="WRKY" evidence="8">
    <location>
        <begin position="200"/>
        <end position="264"/>
    </location>
</feature>
<feature type="compositionally biased region" description="Basic and acidic residues" evidence="7">
    <location>
        <begin position="200"/>
        <end position="210"/>
    </location>
</feature>
<dbReference type="AlphaFoldDB" id="A0AAP0FYU1"/>